<name>A0A914Y888_9BILA</name>
<feature type="compositionally biased region" description="Polar residues" evidence="1">
    <location>
        <begin position="243"/>
        <end position="271"/>
    </location>
</feature>
<evidence type="ECO:0000256" key="1">
    <source>
        <dbReference type="SAM" id="MobiDB-lite"/>
    </source>
</evidence>
<evidence type="ECO:0000313" key="2">
    <source>
        <dbReference type="Proteomes" id="UP000887577"/>
    </source>
</evidence>
<feature type="compositionally biased region" description="Basic and acidic residues" evidence="1">
    <location>
        <begin position="284"/>
        <end position="301"/>
    </location>
</feature>
<proteinExistence type="predicted"/>
<feature type="region of interest" description="Disordered" evidence="1">
    <location>
        <begin position="130"/>
        <end position="159"/>
    </location>
</feature>
<evidence type="ECO:0000313" key="3">
    <source>
        <dbReference type="WBParaSite" id="PSU_v2.g15662.t1"/>
    </source>
</evidence>
<feature type="region of interest" description="Disordered" evidence="1">
    <location>
        <begin position="1"/>
        <end position="66"/>
    </location>
</feature>
<reference evidence="3" key="1">
    <citation type="submission" date="2022-11" db="UniProtKB">
        <authorList>
            <consortium name="WormBaseParasite"/>
        </authorList>
    </citation>
    <scope>IDENTIFICATION</scope>
</reference>
<feature type="region of interest" description="Disordered" evidence="1">
    <location>
        <begin position="204"/>
        <end position="301"/>
    </location>
</feature>
<dbReference type="WBParaSite" id="PSU_v2.g15662.t1">
    <property type="protein sequence ID" value="PSU_v2.g15662.t1"/>
    <property type="gene ID" value="PSU_v2.g15662"/>
</dbReference>
<keyword evidence="2" id="KW-1185">Reference proteome</keyword>
<sequence length="301" mass="34251">MDHRRNIKVTDDDDDGWGPVVSSQSSNYSQDSNKSSRGSSRYSSPPRKSILKKRHASTQRSPQCHDCIPVSNVTDLTCADPTTRRLDYSSVARTSDFDKIPTTNEYINPPRERFYRSRCGTICKKLTPHYRRQNVKKDTSSSKSSRGKKFVQPSSQTPEILVKVSPENYKLGLQIGLFDDSQRVTPTNLLPEFLKCDDSKNDVGSGECADSENENDFQSNNSSGYGTQNDRFKSPPFDYKPAHNSSPNFSKLQQNVPSRMSSNFEDSSNGFMQIPRDCQYSRSSDTRRSHQKKIFESRPYY</sequence>
<protein>
    <submittedName>
        <fullName evidence="3">Uncharacterized protein</fullName>
    </submittedName>
</protein>
<feature type="compositionally biased region" description="Polar residues" evidence="1">
    <location>
        <begin position="216"/>
        <end position="229"/>
    </location>
</feature>
<feature type="compositionally biased region" description="Basic and acidic residues" evidence="1">
    <location>
        <begin position="1"/>
        <end position="10"/>
    </location>
</feature>
<dbReference type="Proteomes" id="UP000887577">
    <property type="component" value="Unplaced"/>
</dbReference>
<feature type="compositionally biased region" description="Low complexity" evidence="1">
    <location>
        <begin position="22"/>
        <end position="48"/>
    </location>
</feature>
<accession>A0A914Y888</accession>
<organism evidence="2 3">
    <name type="scientific">Panagrolaimus superbus</name>
    <dbReference type="NCBI Taxonomy" id="310955"/>
    <lineage>
        <taxon>Eukaryota</taxon>
        <taxon>Metazoa</taxon>
        <taxon>Ecdysozoa</taxon>
        <taxon>Nematoda</taxon>
        <taxon>Chromadorea</taxon>
        <taxon>Rhabditida</taxon>
        <taxon>Tylenchina</taxon>
        <taxon>Panagrolaimomorpha</taxon>
        <taxon>Panagrolaimoidea</taxon>
        <taxon>Panagrolaimidae</taxon>
        <taxon>Panagrolaimus</taxon>
    </lineage>
</organism>
<dbReference type="AlphaFoldDB" id="A0A914Y888"/>